<dbReference type="InterPro" id="IPR001734">
    <property type="entry name" value="Na/solute_symporter"/>
</dbReference>
<feature type="transmembrane region" description="Helical" evidence="13">
    <location>
        <begin position="236"/>
        <end position="260"/>
    </location>
</feature>
<keyword evidence="9 13" id="KW-0472">Membrane</keyword>
<dbReference type="GO" id="GO:0006814">
    <property type="term" value="P:sodium ion transport"/>
    <property type="evidence" value="ECO:0007669"/>
    <property type="project" value="UniProtKB-KW"/>
</dbReference>
<evidence type="ECO:0000256" key="6">
    <source>
        <dbReference type="ARBA" id="ARBA00022989"/>
    </source>
</evidence>
<evidence type="ECO:0000256" key="1">
    <source>
        <dbReference type="ARBA" id="ARBA00004651"/>
    </source>
</evidence>
<feature type="transmembrane region" description="Helical" evidence="13">
    <location>
        <begin position="135"/>
        <end position="154"/>
    </location>
</feature>
<gene>
    <name evidence="14" type="ORF">C0Q70_15477</name>
</gene>
<dbReference type="EMBL" id="PZQS01000009">
    <property type="protein sequence ID" value="PVD24980.1"/>
    <property type="molecule type" value="Genomic_DNA"/>
</dbReference>
<dbReference type="PANTHER" id="PTHR42985:SF2">
    <property type="entry name" value="SODIUM-DEPENDENT MULTIVITAMIN TRANSPORTER"/>
    <property type="match status" value="1"/>
</dbReference>
<feature type="transmembrane region" description="Helical" evidence="13">
    <location>
        <begin position="427"/>
        <end position="449"/>
    </location>
</feature>
<keyword evidence="5 13" id="KW-0812">Transmembrane</keyword>
<feature type="compositionally biased region" description="Polar residues" evidence="12">
    <location>
        <begin position="1"/>
        <end position="28"/>
    </location>
</feature>
<evidence type="ECO:0000256" key="10">
    <source>
        <dbReference type="ARBA" id="ARBA00023201"/>
    </source>
</evidence>
<evidence type="ECO:0000256" key="8">
    <source>
        <dbReference type="ARBA" id="ARBA00023065"/>
    </source>
</evidence>
<feature type="compositionally biased region" description="Low complexity" evidence="12">
    <location>
        <begin position="60"/>
        <end position="81"/>
    </location>
</feature>
<dbReference type="Pfam" id="PF00474">
    <property type="entry name" value="SSF"/>
    <property type="match status" value="2"/>
</dbReference>
<accession>A0A2T7NUX8</accession>
<reference evidence="14 15" key="1">
    <citation type="submission" date="2018-04" db="EMBL/GenBank/DDBJ databases">
        <title>The genome of golden apple snail Pomacea canaliculata provides insight into stress tolerance and invasive adaptation.</title>
        <authorList>
            <person name="Liu C."/>
            <person name="Liu B."/>
            <person name="Ren Y."/>
            <person name="Zhang Y."/>
            <person name="Wang H."/>
            <person name="Li S."/>
            <person name="Jiang F."/>
            <person name="Yin L."/>
            <person name="Zhang G."/>
            <person name="Qian W."/>
            <person name="Fan W."/>
        </authorList>
    </citation>
    <scope>NUCLEOTIDE SEQUENCE [LARGE SCALE GENOMIC DNA]</scope>
    <source>
        <strain evidence="14">SZHN2017</strain>
        <tissue evidence="14">Muscle</tissue>
    </source>
</reference>
<dbReference type="GO" id="GO:0005886">
    <property type="term" value="C:plasma membrane"/>
    <property type="evidence" value="ECO:0007669"/>
    <property type="project" value="UniProtKB-SubCell"/>
</dbReference>
<keyword evidence="7" id="KW-0915">Sodium</keyword>
<comment type="similarity">
    <text evidence="2 11">Belongs to the sodium:solute symporter (SSF) (TC 2.A.21) family.</text>
</comment>
<evidence type="ECO:0000256" key="4">
    <source>
        <dbReference type="ARBA" id="ARBA00022475"/>
    </source>
</evidence>
<dbReference type="OrthoDB" id="6132759at2759"/>
<dbReference type="Proteomes" id="UP000245119">
    <property type="component" value="Linkage Group LG9"/>
</dbReference>
<evidence type="ECO:0000256" key="9">
    <source>
        <dbReference type="ARBA" id="ARBA00023136"/>
    </source>
</evidence>
<evidence type="ECO:0000256" key="7">
    <source>
        <dbReference type="ARBA" id="ARBA00023053"/>
    </source>
</evidence>
<organism evidence="14 15">
    <name type="scientific">Pomacea canaliculata</name>
    <name type="common">Golden apple snail</name>
    <dbReference type="NCBI Taxonomy" id="400727"/>
    <lineage>
        <taxon>Eukaryota</taxon>
        <taxon>Metazoa</taxon>
        <taxon>Spiralia</taxon>
        <taxon>Lophotrochozoa</taxon>
        <taxon>Mollusca</taxon>
        <taxon>Gastropoda</taxon>
        <taxon>Caenogastropoda</taxon>
        <taxon>Architaenioglossa</taxon>
        <taxon>Ampullarioidea</taxon>
        <taxon>Ampullariidae</taxon>
        <taxon>Pomacea</taxon>
    </lineage>
</organism>
<feature type="transmembrane region" description="Helical" evidence="13">
    <location>
        <begin position="455"/>
        <end position="478"/>
    </location>
</feature>
<keyword evidence="8" id="KW-0406">Ion transport</keyword>
<protein>
    <recommendedName>
        <fullName evidence="16">Sodium/solute symporter</fullName>
    </recommendedName>
</protein>
<dbReference type="PANTHER" id="PTHR42985">
    <property type="entry name" value="SODIUM-COUPLED MONOCARBOXYLATE TRANSPORTER"/>
    <property type="match status" value="1"/>
</dbReference>
<feature type="compositionally biased region" description="Basic residues" evidence="12">
    <location>
        <begin position="32"/>
        <end position="46"/>
    </location>
</feature>
<keyword evidence="15" id="KW-1185">Reference proteome</keyword>
<feature type="transmembrane region" description="Helical" evidence="13">
    <location>
        <begin position="96"/>
        <end position="114"/>
    </location>
</feature>
<dbReference type="PROSITE" id="PS50283">
    <property type="entry name" value="NA_SOLUT_SYMP_3"/>
    <property type="match status" value="1"/>
</dbReference>
<keyword evidence="3" id="KW-0813">Transport</keyword>
<feature type="transmembrane region" description="Helical" evidence="13">
    <location>
        <begin position="319"/>
        <end position="346"/>
    </location>
</feature>
<dbReference type="Gene3D" id="1.20.1730.10">
    <property type="entry name" value="Sodium/glucose cotransporter"/>
    <property type="match status" value="1"/>
</dbReference>
<evidence type="ECO:0000256" key="3">
    <source>
        <dbReference type="ARBA" id="ARBA00022448"/>
    </source>
</evidence>
<feature type="transmembrane region" description="Helical" evidence="13">
    <location>
        <begin position="208"/>
        <end position="230"/>
    </location>
</feature>
<dbReference type="STRING" id="400727.A0A2T7NUX8"/>
<dbReference type="InterPro" id="IPR051163">
    <property type="entry name" value="Sodium:Solute_Symporter_SSF"/>
</dbReference>
<keyword evidence="6 13" id="KW-1133">Transmembrane helix</keyword>
<evidence type="ECO:0000256" key="11">
    <source>
        <dbReference type="RuleBase" id="RU362091"/>
    </source>
</evidence>
<name>A0A2T7NUX8_POMCA</name>
<keyword evidence="10" id="KW-0739">Sodium transport</keyword>
<dbReference type="GO" id="GO:0015293">
    <property type="term" value="F:symporter activity"/>
    <property type="evidence" value="ECO:0007669"/>
    <property type="project" value="TreeGrafter"/>
</dbReference>
<dbReference type="InterPro" id="IPR038377">
    <property type="entry name" value="Na/Glc_symporter_sf"/>
</dbReference>
<dbReference type="AlphaFoldDB" id="A0A2T7NUX8"/>
<evidence type="ECO:0000313" key="14">
    <source>
        <dbReference type="EMBL" id="PVD24980.1"/>
    </source>
</evidence>
<evidence type="ECO:0000256" key="12">
    <source>
        <dbReference type="SAM" id="MobiDB-lite"/>
    </source>
</evidence>
<evidence type="ECO:0008006" key="16">
    <source>
        <dbReference type="Google" id="ProtNLM"/>
    </source>
</evidence>
<evidence type="ECO:0000256" key="13">
    <source>
        <dbReference type="SAM" id="Phobius"/>
    </source>
</evidence>
<feature type="compositionally biased region" description="Polar residues" evidence="12">
    <location>
        <begin position="47"/>
        <end position="56"/>
    </location>
</feature>
<comment type="caution">
    <text evidence="14">The sequence shown here is derived from an EMBL/GenBank/DDBJ whole genome shotgun (WGS) entry which is preliminary data.</text>
</comment>
<feature type="region of interest" description="Disordered" evidence="12">
    <location>
        <begin position="1"/>
        <end position="81"/>
    </location>
</feature>
<keyword evidence="4" id="KW-1003">Cell membrane</keyword>
<feature type="transmembrane region" description="Helical" evidence="13">
    <location>
        <begin position="166"/>
        <end position="188"/>
    </location>
</feature>
<proteinExistence type="inferred from homology"/>
<feature type="transmembrane region" description="Helical" evidence="13">
    <location>
        <begin position="366"/>
        <end position="386"/>
    </location>
</feature>
<sequence length="613" mass="67216">MGQTSLSGQLQKQKQETYGTVHAKTSTDPSRKYKKKRRLSGRKRTVLKNSTSTPATKVQAPATSATETTSRTATGQTRTASPVTNMSQVHLSVADYIVMVAMLVVSLAIGFYFACTGGRQRTQREYLLAEGKMSFWPVCLSLFATFQSAIGLLGGPADVYEYGTMWFYNGISIALANLITAFTIVPLFHPLGLVSVYEYLELRYNSKIVRWIGVFTGMLWTGGMKTVLWTDVFQTAIIFAGLLAVIIKGVIEIGGVHELLTISQRGQRLEFDEVSPDPRVRHTLWGFLFGYTIYWFSKNLGQSAVQRISSTKSLRHAKLSFLTALPMNLFNAFLQVVAGLCMYAFFSHAGCDPLRAGYVTNSNQVIIYYVVNVLGFLPGFSGLYLATIISGSLSTLSSGLNSLAANTTEDLLRRPLSKLSPACVTKLTIAALGAANGPLGGLFIMGFVFPQANKIGAITGSVIAFTFNMWMSLSIFMYGACKPKKPAGSLYGCPEYNSSSALLPVTADPFMYLNETTSFYGNESAVVETTSCDVTAGFFLYNISYLWYTLIGCIICVAIGLAVSLITNIFIQHHYPASNLLLPLVRRGMKNLRMKSEQLEVKENAEELELMKP</sequence>
<feature type="transmembrane region" description="Helical" evidence="13">
    <location>
        <begin position="545"/>
        <end position="571"/>
    </location>
</feature>
<evidence type="ECO:0000256" key="5">
    <source>
        <dbReference type="ARBA" id="ARBA00022692"/>
    </source>
</evidence>
<evidence type="ECO:0000256" key="2">
    <source>
        <dbReference type="ARBA" id="ARBA00006434"/>
    </source>
</evidence>
<comment type="subcellular location">
    <subcellularLocation>
        <location evidence="1">Cell membrane</location>
        <topology evidence="1">Multi-pass membrane protein</topology>
    </subcellularLocation>
</comment>
<evidence type="ECO:0000313" key="15">
    <source>
        <dbReference type="Proteomes" id="UP000245119"/>
    </source>
</evidence>